<dbReference type="AlphaFoldDB" id="A0A255Y7R1"/>
<dbReference type="GO" id="GO:0006281">
    <property type="term" value="P:DNA repair"/>
    <property type="evidence" value="ECO:0007669"/>
    <property type="project" value="InterPro"/>
</dbReference>
<dbReference type="GO" id="GO:0003887">
    <property type="term" value="F:DNA-directed DNA polymerase activity"/>
    <property type="evidence" value="ECO:0007669"/>
    <property type="project" value="TreeGrafter"/>
</dbReference>
<proteinExistence type="inferred from homology"/>
<protein>
    <recommendedName>
        <fullName evidence="3">DNA-directed DNA polymerase</fullName>
        <ecNumber evidence="3">2.7.7.7</ecNumber>
    </recommendedName>
</protein>
<dbReference type="Gene3D" id="1.10.150.20">
    <property type="entry name" value="5' to 3' exonuclease, C-terminal subdomain"/>
    <property type="match status" value="1"/>
</dbReference>
<evidence type="ECO:0000256" key="5">
    <source>
        <dbReference type="ARBA" id="ARBA00049244"/>
    </source>
</evidence>
<feature type="domain" description="UmuC" evidence="6">
    <location>
        <begin position="9"/>
        <end position="192"/>
    </location>
</feature>
<organism evidence="7 8">
    <name type="scientific">Sandarakinorhabdus cyanobacteriorum</name>
    <dbReference type="NCBI Taxonomy" id="1981098"/>
    <lineage>
        <taxon>Bacteria</taxon>
        <taxon>Pseudomonadati</taxon>
        <taxon>Pseudomonadota</taxon>
        <taxon>Alphaproteobacteria</taxon>
        <taxon>Sphingomonadales</taxon>
        <taxon>Sphingosinicellaceae</taxon>
        <taxon>Sandarakinorhabdus</taxon>
    </lineage>
</organism>
<comment type="catalytic activity">
    <reaction evidence="5">
        <text>DNA(n) + a 2'-deoxyribonucleoside 5'-triphosphate = DNA(n+1) + diphosphate</text>
        <dbReference type="Rhea" id="RHEA:22508"/>
        <dbReference type="Rhea" id="RHEA-COMP:17339"/>
        <dbReference type="Rhea" id="RHEA-COMP:17340"/>
        <dbReference type="ChEBI" id="CHEBI:33019"/>
        <dbReference type="ChEBI" id="CHEBI:61560"/>
        <dbReference type="ChEBI" id="CHEBI:173112"/>
        <dbReference type="EC" id="2.7.7.7"/>
    </reaction>
</comment>
<sequence length="422" mass="46013">MGESLPLRWLYLDLNSYFASVEQQLNPQLRGRPVVVAPVMTDSTSAIAASYEAKAFGIRTGTKIWEAKAKCRDVVIVPGRHDEYVKFHHRIVAEVERHVPVTKICSIDEVACRLLDNENSVEGVAALAGRIKAGLAANVGECLTASIGIASNRLLAKMAADMKKPDGLTILTEDVRAARLERLPLSDIPGVGRAMERRLAAQGLVTMAQLLAMPPGEARRIWGNVWGERLHWLLHGHEIAEAEQARKTIGHSHVLGPEKRPQAVARLVARRLAMKAGTRLRRANCRAGWLGLNVKGEERGTKWKGGVKLPRVMDGISLVAALDGLWARMAVEFGPRRLLQVGVVLADLTDADAAQADLFDADALLCARTDARRQALSAAMDKVNQRFGRDAVTLGHDARGATRSRGPAIAFTRIPELAEFSE</sequence>
<dbReference type="EC" id="2.7.7.7" evidence="3"/>
<dbReference type="InterPro" id="IPR043502">
    <property type="entry name" value="DNA/RNA_pol_sf"/>
</dbReference>
<dbReference type="RefSeq" id="WP_094475059.1">
    <property type="nucleotide sequence ID" value="NZ_NOXT01000124.1"/>
</dbReference>
<comment type="caution">
    <text evidence="7">The sequence shown here is derived from an EMBL/GenBank/DDBJ whole genome shotgun (WGS) entry which is preliminary data.</text>
</comment>
<dbReference type="GO" id="GO:0042276">
    <property type="term" value="P:error-prone translesion synthesis"/>
    <property type="evidence" value="ECO:0007669"/>
    <property type="project" value="TreeGrafter"/>
</dbReference>
<dbReference type="Gene3D" id="3.30.70.270">
    <property type="match status" value="1"/>
</dbReference>
<dbReference type="Gene3D" id="3.40.1170.60">
    <property type="match status" value="1"/>
</dbReference>
<evidence type="ECO:0000313" key="7">
    <source>
        <dbReference type="EMBL" id="OYQ24774.1"/>
    </source>
</evidence>
<dbReference type="OrthoDB" id="9808813at2"/>
<dbReference type="CDD" id="cd00424">
    <property type="entry name" value="PolY"/>
    <property type="match status" value="1"/>
</dbReference>
<comment type="similarity">
    <text evidence="1">Belongs to the DNA polymerase type-Y family.</text>
</comment>
<dbReference type="GO" id="GO:0009432">
    <property type="term" value="P:SOS response"/>
    <property type="evidence" value="ECO:0007669"/>
    <property type="project" value="TreeGrafter"/>
</dbReference>
<dbReference type="InterPro" id="IPR043128">
    <property type="entry name" value="Rev_trsase/Diguanyl_cyclase"/>
</dbReference>
<dbReference type="InterPro" id="IPR050116">
    <property type="entry name" value="DNA_polymerase-Y"/>
</dbReference>
<dbReference type="Pfam" id="PF11799">
    <property type="entry name" value="IMS_C"/>
    <property type="match status" value="1"/>
</dbReference>
<dbReference type="PANTHER" id="PTHR11076:SF34">
    <property type="entry name" value="PROTEIN UMUC"/>
    <property type="match status" value="1"/>
</dbReference>
<evidence type="ECO:0000256" key="3">
    <source>
        <dbReference type="ARBA" id="ARBA00012417"/>
    </source>
</evidence>
<evidence type="ECO:0000256" key="4">
    <source>
        <dbReference type="ARBA" id="ARBA00025589"/>
    </source>
</evidence>
<comment type="function">
    <text evidence="4">Poorly processive, error-prone DNA polymerase involved in untargeted mutagenesis. Copies undamaged DNA at stalled replication forks, which arise in vivo from mismatched or misaligned primer ends. These misaligned primers can be extended by PolIV. Exhibits no 3'-5' exonuclease (proofreading) activity. May be involved in translesional synthesis, in conjunction with the beta clamp from PolIII.</text>
</comment>
<dbReference type="EMBL" id="NOXT01000124">
    <property type="protein sequence ID" value="OYQ24774.1"/>
    <property type="molecule type" value="Genomic_DNA"/>
</dbReference>
<accession>A0A255Y7R1</accession>
<evidence type="ECO:0000259" key="6">
    <source>
        <dbReference type="PROSITE" id="PS50173"/>
    </source>
</evidence>
<reference evidence="7 8" key="1">
    <citation type="submission" date="2017-07" db="EMBL/GenBank/DDBJ databases">
        <title>Sandarakinorhabdus cyanobacteriorum sp. nov., a novel bacterium isolated from cyanobacterial aggregates in a eutrophic lake.</title>
        <authorList>
            <person name="Cai H."/>
        </authorList>
    </citation>
    <scope>NUCLEOTIDE SEQUENCE [LARGE SCALE GENOMIC DNA]</scope>
    <source>
        <strain evidence="7 8">TH057</strain>
    </source>
</reference>
<gene>
    <name evidence="7" type="ORF">CHU93_15585</name>
</gene>
<dbReference type="Proteomes" id="UP000216991">
    <property type="component" value="Unassembled WGS sequence"/>
</dbReference>
<dbReference type="GO" id="GO:0005829">
    <property type="term" value="C:cytosol"/>
    <property type="evidence" value="ECO:0007669"/>
    <property type="project" value="TreeGrafter"/>
</dbReference>
<name>A0A255Y7R1_9SPHN</name>
<keyword evidence="8" id="KW-1185">Reference proteome</keyword>
<dbReference type="SUPFAM" id="SSF56672">
    <property type="entry name" value="DNA/RNA polymerases"/>
    <property type="match status" value="1"/>
</dbReference>
<evidence type="ECO:0000256" key="2">
    <source>
        <dbReference type="ARBA" id="ARBA00011245"/>
    </source>
</evidence>
<evidence type="ECO:0000313" key="8">
    <source>
        <dbReference type="Proteomes" id="UP000216991"/>
    </source>
</evidence>
<dbReference type="InterPro" id="IPR001126">
    <property type="entry name" value="UmuC"/>
</dbReference>
<dbReference type="Pfam" id="PF00817">
    <property type="entry name" value="IMS"/>
    <property type="match status" value="1"/>
</dbReference>
<comment type="subunit">
    <text evidence="2">Monomer.</text>
</comment>
<evidence type="ECO:0000256" key="1">
    <source>
        <dbReference type="ARBA" id="ARBA00010945"/>
    </source>
</evidence>
<dbReference type="PANTHER" id="PTHR11076">
    <property type="entry name" value="DNA REPAIR POLYMERASE UMUC / TRANSFERASE FAMILY MEMBER"/>
    <property type="match status" value="1"/>
</dbReference>
<dbReference type="GO" id="GO:0003684">
    <property type="term" value="F:damaged DNA binding"/>
    <property type="evidence" value="ECO:0007669"/>
    <property type="project" value="InterPro"/>
</dbReference>
<dbReference type="PROSITE" id="PS50173">
    <property type="entry name" value="UMUC"/>
    <property type="match status" value="1"/>
</dbReference>
<dbReference type="InterPro" id="IPR017961">
    <property type="entry name" value="DNA_pol_Y-fam_little_finger"/>
</dbReference>